<dbReference type="HOGENOM" id="CLU_012817_13_0_6"/>
<dbReference type="RefSeq" id="WP_013344704.1">
    <property type="nucleotide sequence ID" value="NC_014541.1"/>
</dbReference>
<dbReference type="InterPro" id="IPR010131">
    <property type="entry name" value="MdtP/NodT-like"/>
</dbReference>
<dbReference type="eggNOG" id="COG1538">
    <property type="taxonomic scope" value="Bacteria"/>
</dbReference>
<accession>E1SWA9</accession>
<dbReference type="InterPro" id="IPR003423">
    <property type="entry name" value="OMP_efflux"/>
</dbReference>
<keyword evidence="2" id="KW-0472">Membrane</keyword>
<dbReference type="STRING" id="550540.Fbal_1189"/>
<keyword evidence="2 4" id="KW-0449">Lipoprotein</keyword>
<evidence type="ECO:0000313" key="5">
    <source>
        <dbReference type="Proteomes" id="UP000006683"/>
    </source>
</evidence>
<dbReference type="NCBIfam" id="TIGR01845">
    <property type="entry name" value="outer_NodT"/>
    <property type="match status" value="1"/>
</dbReference>
<dbReference type="PANTHER" id="PTHR30203">
    <property type="entry name" value="OUTER MEMBRANE CATION EFFLUX PROTEIN"/>
    <property type="match status" value="1"/>
</dbReference>
<evidence type="ECO:0000256" key="2">
    <source>
        <dbReference type="RuleBase" id="RU362097"/>
    </source>
</evidence>
<evidence type="ECO:0000256" key="3">
    <source>
        <dbReference type="SAM" id="Coils"/>
    </source>
</evidence>
<gene>
    <name evidence="4" type="ordered locus">Fbal_1189</name>
</gene>
<dbReference type="Pfam" id="PF02321">
    <property type="entry name" value="OEP"/>
    <property type="match status" value="2"/>
</dbReference>
<keyword evidence="2" id="KW-0564">Palmitate</keyword>
<dbReference type="PANTHER" id="PTHR30203:SF25">
    <property type="entry name" value="OUTER MEMBRANE PROTEIN-RELATED"/>
    <property type="match status" value="1"/>
</dbReference>
<comment type="similarity">
    <text evidence="1 2">Belongs to the outer membrane factor (OMF) (TC 1.B.17) family.</text>
</comment>
<keyword evidence="3" id="KW-0175">Coiled coil</keyword>
<keyword evidence="5" id="KW-1185">Reference proteome</keyword>
<organism evidence="4 5">
    <name type="scientific">Ferrimonas balearica (strain DSM 9799 / CCM 4581 / KCTC 23876 / PAT)</name>
    <dbReference type="NCBI Taxonomy" id="550540"/>
    <lineage>
        <taxon>Bacteria</taxon>
        <taxon>Pseudomonadati</taxon>
        <taxon>Pseudomonadota</taxon>
        <taxon>Gammaproteobacteria</taxon>
        <taxon>Alteromonadales</taxon>
        <taxon>Ferrimonadaceae</taxon>
        <taxon>Ferrimonas</taxon>
    </lineage>
</organism>
<dbReference type="AlphaFoldDB" id="E1SWA9"/>
<keyword evidence="2" id="KW-1134">Transmembrane beta strand</keyword>
<comment type="subcellular location">
    <subcellularLocation>
        <location evidence="2">Cell outer membrane</location>
        <topology evidence="2">Lipid-anchor</topology>
    </subcellularLocation>
</comment>
<dbReference type="PROSITE" id="PS51257">
    <property type="entry name" value="PROKAR_LIPOPROTEIN"/>
    <property type="match status" value="1"/>
</dbReference>
<sequence>MRKLSMLMASLVLAGCSVTPEYQAPQAPEQAFYLHQAQADTTQSPQAQWWQRYNDPELNALVAAVQQQNIPLQVAQVRIESARAYRTAVATTRIPTISVGAGYQHYRLSEYDPLAGGALTATMPDLGQPGAGQPLNLLDRDNGAFVVGANISWELDLAGRLKGMNTLAGIRLEQAEILRQGTLNMVTMDAIHNYLQYRGAQARIAIAERNVAEQQATLDQVRSLVASGYGSSLDQAQAEALLAATRATLPMLHSAEQAHLHRLATLLGEEITTTGQRFSTRALPDIQGQVPVGLKSELLKRRPDIALAEREMAALNEEVGIAIAARYPKVYLTGSPMTLAENFGDLFRSGSDAWLASAGVQWTLFDGGRGQALVEMQEARFQQAALSYQQQVNQAFNEVETALMAYGNQQTHREQVEQAASHARTAASKARALYRAGLVDYLAVLDAQRQVNLMEDAELVARLSSAEHLLYLNKALGGDWTVPTS</sequence>
<protein>
    <submittedName>
        <fullName evidence="4">RND efflux system, outer membrane lipoprotein, NodT family</fullName>
    </submittedName>
</protein>
<name>E1SWA9_FERBD</name>
<dbReference type="GO" id="GO:0009279">
    <property type="term" value="C:cell outer membrane"/>
    <property type="evidence" value="ECO:0007669"/>
    <property type="project" value="UniProtKB-SubCell"/>
</dbReference>
<dbReference type="Gene3D" id="2.20.200.10">
    <property type="entry name" value="Outer membrane efflux proteins (OEP)"/>
    <property type="match status" value="1"/>
</dbReference>
<evidence type="ECO:0000256" key="1">
    <source>
        <dbReference type="ARBA" id="ARBA00007613"/>
    </source>
</evidence>
<proteinExistence type="inferred from homology"/>
<feature type="coiled-coil region" evidence="3">
    <location>
        <begin position="197"/>
        <end position="224"/>
    </location>
</feature>
<dbReference type="KEGG" id="fbl:Fbal_1189"/>
<reference evidence="4 5" key="1">
    <citation type="journal article" date="2010" name="Stand. Genomic Sci.">
        <title>Complete genome sequence of Ferrimonas balearica type strain (PAT).</title>
        <authorList>
            <person name="Nolan M."/>
            <person name="Sikorski J."/>
            <person name="Davenport K."/>
            <person name="Lucas S."/>
            <person name="Glavina Del Rio T."/>
            <person name="Tice H."/>
            <person name="Cheng J."/>
            <person name="Goodwin L."/>
            <person name="Pitluck S."/>
            <person name="Liolios K."/>
            <person name="Ivanova N."/>
            <person name="Mavromatis K."/>
            <person name="Ovchinnikova G."/>
            <person name="Pati A."/>
            <person name="Chen A."/>
            <person name="Palaniappan K."/>
            <person name="Land M."/>
            <person name="Hauser L."/>
            <person name="Chang Y."/>
            <person name="Jeffries C."/>
            <person name="Tapia R."/>
            <person name="Brettin T."/>
            <person name="Detter J."/>
            <person name="Han C."/>
            <person name="Yasawong M."/>
            <person name="Rohde M."/>
            <person name="Tindall B."/>
            <person name="Goker M."/>
            <person name="Woyke T."/>
            <person name="Bristow J."/>
            <person name="Eisen J."/>
            <person name="Markowitz V."/>
            <person name="Hugenholtz P."/>
            <person name="Kyrpides N."/>
            <person name="Klenk H."/>
            <person name="Lapidus A."/>
        </authorList>
    </citation>
    <scope>NUCLEOTIDE SEQUENCE [LARGE SCALE GENOMIC DNA]</scope>
    <source>
        <strain evidence="5">DSM 9799 / CCM 4581 / KCTC 23876 / PAT</strain>
    </source>
</reference>
<keyword evidence="2" id="KW-0812">Transmembrane</keyword>
<dbReference type="EMBL" id="CP002209">
    <property type="protein sequence ID" value="ADN75398.1"/>
    <property type="molecule type" value="Genomic_DNA"/>
</dbReference>
<dbReference type="Gene3D" id="1.20.1600.10">
    <property type="entry name" value="Outer membrane efflux proteins (OEP)"/>
    <property type="match status" value="1"/>
</dbReference>
<dbReference type="GO" id="GO:0015562">
    <property type="term" value="F:efflux transmembrane transporter activity"/>
    <property type="evidence" value="ECO:0007669"/>
    <property type="project" value="InterPro"/>
</dbReference>
<dbReference type="GeneID" id="67181422"/>
<evidence type="ECO:0000313" key="4">
    <source>
        <dbReference type="EMBL" id="ADN75398.1"/>
    </source>
</evidence>
<dbReference type="OrthoDB" id="9770517at2"/>
<dbReference type="SUPFAM" id="SSF56954">
    <property type="entry name" value="Outer membrane efflux proteins (OEP)"/>
    <property type="match status" value="1"/>
</dbReference>
<dbReference type="Proteomes" id="UP000006683">
    <property type="component" value="Chromosome"/>
</dbReference>